<sequence length="112" mass="12228">MSKLPGVEFSRRGLGFVPQRRDNPSFPAHVRAAQEALDLVREAIGASHYDLLVMDEICGAIAAGLVDEQEVVALLEQAPEAMRIVLTGRDVPFGLITLADTVTEMRCIKHCL</sequence>
<evidence type="ECO:0000256" key="9">
    <source>
        <dbReference type="ARBA" id="ARBA00048692"/>
    </source>
</evidence>
<dbReference type="EC" id="2.5.1.17" evidence="3"/>
<evidence type="ECO:0000256" key="3">
    <source>
        <dbReference type="ARBA" id="ARBA00012454"/>
    </source>
</evidence>
<dbReference type="STRING" id="1842532.A7E78_06095"/>
<dbReference type="SUPFAM" id="SSF52540">
    <property type="entry name" value="P-loop containing nucleoside triphosphate hydrolases"/>
    <property type="match status" value="1"/>
</dbReference>
<dbReference type="EMBL" id="CP015519">
    <property type="protein sequence ID" value="APG27449.1"/>
    <property type="molecule type" value="Genomic_DNA"/>
</dbReference>
<dbReference type="UniPathway" id="UPA00148">
    <property type="reaction ID" value="UER00233"/>
</dbReference>
<proteinExistence type="inferred from homology"/>
<dbReference type="GO" id="GO:0009236">
    <property type="term" value="P:cobalamin biosynthetic process"/>
    <property type="evidence" value="ECO:0007669"/>
    <property type="project" value="UniProtKB-UniPathway"/>
</dbReference>
<comment type="catalytic activity">
    <reaction evidence="8">
        <text>2 cob(II)yrinate a,c diamide + reduced [electron-transfer flavoprotein] + 2 ATP = 2 adenosylcob(III)yrinate a,c-diamide + 2 triphosphate + oxidized [electron-transfer flavoprotein] + 3 H(+)</text>
        <dbReference type="Rhea" id="RHEA:11528"/>
        <dbReference type="Rhea" id="RHEA-COMP:10685"/>
        <dbReference type="Rhea" id="RHEA-COMP:10686"/>
        <dbReference type="ChEBI" id="CHEBI:15378"/>
        <dbReference type="ChEBI" id="CHEBI:18036"/>
        <dbReference type="ChEBI" id="CHEBI:30616"/>
        <dbReference type="ChEBI" id="CHEBI:57692"/>
        <dbReference type="ChEBI" id="CHEBI:58307"/>
        <dbReference type="ChEBI" id="CHEBI:58503"/>
        <dbReference type="ChEBI" id="CHEBI:58537"/>
        <dbReference type="EC" id="2.5.1.17"/>
    </reaction>
</comment>
<comment type="catalytic activity">
    <reaction evidence="9">
        <text>2 cob(II)alamin + reduced [electron-transfer flavoprotein] + 2 ATP = 2 adenosylcob(III)alamin + 2 triphosphate + oxidized [electron-transfer flavoprotein] + 3 H(+)</text>
        <dbReference type="Rhea" id="RHEA:28671"/>
        <dbReference type="Rhea" id="RHEA-COMP:10685"/>
        <dbReference type="Rhea" id="RHEA-COMP:10686"/>
        <dbReference type="ChEBI" id="CHEBI:15378"/>
        <dbReference type="ChEBI" id="CHEBI:16304"/>
        <dbReference type="ChEBI" id="CHEBI:18036"/>
        <dbReference type="ChEBI" id="CHEBI:18408"/>
        <dbReference type="ChEBI" id="CHEBI:30616"/>
        <dbReference type="ChEBI" id="CHEBI:57692"/>
        <dbReference type="ChEBI" id="CHEBI:58307"/>
        <dbReference type="EC" id="2.5.1.17"/>
    </reaction>
</comment>
<evidence type="ECO:0000256" key="7">
    <source>
        <dbReference type="ARBA" id="ARBA00033354"/>
    </source>
</evidence>
<dbReference type="InterPro" id="IPR027417">
    <property type="entry name" value="P-loop_NTPase"/>
</dbReference>
<evidence type="ECO:0000256" key="6">
    <source>
        <dbReference type="ARBA" id="ARBA00033334"/>
    </source>
</evidence>
<keyword evidence="11" id="KW-1185">Reference proteome</keyword>
<dbReference type="AlphaFoldDB" id="A0A1L3GND6"/>
<dbReference type="KEGG" id="pef:A7E78_06095"/>
<name>A0A1L3GND6_9BACT</name>
<dbReference type="GO" id="GO:0008817">
    <property type="term" value="F:corrinoid adenosyltransferase activity"/>
    <property type="evidence" value="ECO:0007669"/>
    <property type="project" value="UniProtKB-EC"/>
</dbReference>
<evidence type="ECO:0000256" key="8">
    <source>
        <dbReference type="ARBA" id="ARBA00048555"/>
    </source>
</evidence>
<accession>A0A1L3GND6</accession>
<organism evidence="10 11">
    <name type="scientific">Syntrophotalea acetylenivorans</name>
    <dbReference type="NCBI Taxonomy" id="1842532"/>
    <lineage>
        <taxon>Bacteria</taxon>
        <taxon>Pseudomonadati</taxon>
        <taxon>Thermodesulfobacteriota</taxon>
        <taxon>Desulfuromonadia</taxon>
        <taxon>Desulfuromonadales</taxon>
        <taxon>Syntrophotaleaceae</taxon>
        <taxon>Syntrophotalea</taxon>
    </lineage>
</organism>
<dbReference type="PANTHER" id="PTHR46638">
    <property type="entry name" value="CORRINOID ADENOSYLTRANSFERASE"/>
    <property type="match status" value="1"/>
</dbReference>
<dbReference type="RefSeq" id="WP_072283416.1">
    <property type="nucleotide sequence ID" value="NZ_CP015519.1"/>
</dbReference>
<evidence type="ECO:0000256" key="5">
    <source>
        <dbReference type="ARBA" id="ARBA00031529"/>
    </source>
</evidence>
<dbReference type="Proteomes" id="UP000182517">
    <property type="component" value="Chromosome"/>
</dbReference>
<evidence type="ECO:0000256" key="4">
    <source>
        <dbReference type="ARBA" id="ARBA00024929"/>
    </source>
</evidence>
<comment type="pathway">
    <text evidence="1">Cofactor biosynthesis; adenosylcobalamin biosynthesis; adenosylcobalamin from cob(II)yrinate a,c-diamide: step 2/7.</text>
</comment>
<reference evidence="10 11" key="1">
    <citation type="journal article" date="2017" name="Genome Announc.">
        <title>Complete Genome Sequences of Two Acetylene-Fermenting Pelobacter acetylenicus Strains.</title>
        <authorList>
            <person name="Sutton J.M."/>
            <person name="Baesman S.M."/>
            <person name="Fierst J.L."/>
            <person name="Poret-Peterson A.T."/>
            <person name="Oremland R.S."/>
            <person name="Dunlap D.S."/>
            <person name="Akob D.M."/>
        </authorList>
    </citation>
    <scope>NUCLEOTIDE SEQUENCE [LARGE SCALE GENOMIC DNA]</scope>
    <source>
        <strain evidence="10 11">SFB93</strain>
    </source>
</reference>
<dbReference type="GO" id="GO:0005524">
    <property type="term" value="F:ATP binding"/>
    <property type="evidence" value="ECO:0007669"/>
    <property type="project" value="InterPro"/>
</dbReference>
<dbReference type="Pfam" id="PF02572">
    <property type="entry name" value="CobA_CobO_BtuR"/>
    <property type="match status" value="1"/>
</dbReference>
<evidence type="ECO:0000256" key="2">
    <source>
        <dbReference type="ARBA" id="ARBA00007487"/>
    </source>
</evidence>
<protein>
    <recommendedName>
        <fullName evidence="3">corrinoid adenosyltransferase</fullName>
        <ecNumber evidence="3">2.5.1.17</ecNumber>
    </recommendedName>
    <alternativeName>
        <fullName evidence="5">Cob(II)alamin adenosyltransferase</fullName>
    </alternativeName>
    <alternativeName>
        <fullName evidence="7">Cob(II)yrinic acid a,c-diamide adenosyltransferase</fullName>
    </alternativeName>
    <alternativeName>
        <fullName evidence="6">Cobinamide/cobalamin adenosyltransferase</fullName>
    </alternativeName>
</protein>
<evidence type="ECO:0000256" key="1">
    <source>
        <dbReference type="ARBA" id="ARBA00005121"/>
    </source>
</evidence>
<dbReference type="Gene3D" id="3.40.50.300">
    <property type="entry name" value="P-loop containing nucleotide triphosphate hydrolases"/>
    <property type="match status" value="1"/>
</dbReference>
<evidence type="ECO:0000313" key="11">
    <source>
        <dbReference type="Proteomes" id="UP000182517"/>
    </source>
</evidence>
<comment type="function">
    <text evidence="4">Required for both de novo synthesis of the corrin ring for the assimilation of exogenous corrinoids. Participates in the adenosylation of a variety of incomplete and complete corrinoids.</text>
</comment>
<dbReference type="InterPro" id="IPR003724">
    <property type="entry name" value="CblAdoTrfase_CobA"/>
</dbReference>
<dbReference type="PANTHER" id="PTHR46638:SF1">
    <property type="entry name" value="CORRINOID ADENOSYLTRANSFERASE"/>
    <property type="match status" value="1"/>
</dbReference>
<evidence type="ECO:0000313" key="10">
    <source>
        <dbReference type="EMBL" id="APG27449.1"/>
    </source>
</evidence>
<comment type="similarity">
    <text evidence="2">Belongs to the Cob(I)alamin adenosyltransferase family.</text>
</comment>
<gene>
    <name evidence="10" type="ORF">A7E78_06095</name>
</gene>